<organism evidence="1 2">
    <name type="scientific">Archangium gephyra</name>
    <dbReference type="NCBI Taxonomy" id="48"/>
    <lineage>
        <taxon>Bacteria</taxon>
        <taxon>Pseudomonadati</taxon>
        <taxon>Myxococcota</taxon>
        <taxon>Myxococcia</taxon>
        <taxon>Myxococcales</taxon>
        <taxon>Cystobacterineae</taxon>
        <taxon>Archangiaceae</taxon>
        <taxon>Archangium</taxon>
    </lineage>
</organism>
<protein>
    <submittedName>
        <fullName evidence="1">Uncharacterized protein</fullName>
    </submittedName>
</protein>
<dbReference type="Proteomes" id="UP000249061">
    <property type="component" value="Unassembled WGS sequence"/>
</dbReference>
<proteinExistence type="predicted"/>
<comment type="caution">
    <text evidence="1">The sequence shown here is derived from an EMBL/GenBank/DDBJ whole genome shotgun (WGS) entry which is preliminary data.</text>
</comment>
<reference evidence="1 2" key="1">
    <citation type="submission" date="2017-08" db="EMBL/GenBank/DDBJ databases">
        <title>Infants hospitalized years apart are colonized by the same room-sourced microbial strains.</title>
        <authorList>
            <person name="Brooks B."/>
            <person name="Olm M.R."/>
            <person name="Firek B.A."/>
            <person name="Baker R."/>
            <person name="Thomas B.C."/>
            <person name="Morowitz M.J."/>
            <person name="Banfield J.F."/>
        </authorList>
    </citation>
    <scope>NUCLEOTIDE SEQUENCE [LARGE SCALE GENOMIC DNA]</scope>
    <source>
        <strain evidence="1">S2_003_000_R2_14</strain>
    </source>
</reference>
<accession>A0A2W5TER9</accession>
<evidence type="ECO:0000313" key="1">
    <source>
        <dbReference type="EMBL" id="PZR14020.1"/>
    </source>
</evidence>
<sequence>MTFRFYSVPAWALVDSKEKKPAEAAEELTPVDVDAATLPAVLHQIEYRGWKALDRATELVAAQSPAVYARSPNDLPALLRTADQLLTMARVDAGERAQLWRCQKCGTRYAVPVALVRPVSLRCERCEATVELDPARAEGEENITDPRTAAVNSARYALAAFFREAMARGWPVLVAKS</sequence>
<dbReference type="AlphaFoldDB" id="A0A2W5TER9"/>
<name>A0A2W5TER9_9BACT</name>
<dbReference type="EMBL" id="QFQP01000008">
    <property type="protein sequence ID" value="PZR14020.1"/>
    <property type="molecule type" value="Genomic_DNA"/>
</dbReference>
<gene>
    <name evidence="1" type="ORF">DI536_11940</name>
</gene>
<evidence type="ECO:0000313" key="2">
    <source>
        <dbReference type="Proteomes" id="UP000249061"/>
    </source>
</evidence>